<dbReference type="OrthoDB" id="369768at2759"/>
<evidence type="ECO:0000313" key="2">
    <source>
        <dbReference type="Proteomes" id="UP000220158"/>
    </source>
</evidence>
<reference evidence="1 2" key="1">
    <citation type="submission" date="2015-04" db="EMBL/GenBank/DDBJ databases">
        <authorList>
            <consortium name="Pathogen Informatics"/>
        </authorList>
    </citation>
    <scope>NUCLEOTIDE SEQUENCE [LARGE SCALE GENOMIC DNA]</scope>
    <source>
        <strain evidence="1 2">SGS1</strain>
    </source>
</reference>
<proteinExistence type="predicted"/>
<dbReference type="AlphaFoldDB" id="A0A1J1H4T4"/>
<dbReference type="KEGG" id="prel:PRELSG_0903600"/>
<dbReference type="RefSeq" id="XP_028532945.1">
    <property type="nucleotide sequence ID" value="XM_028676459.1"/>
</dbReference>
<gene>
    <name evidence="1" type="ORF">PRELSG_0903600</name>
</gene>
<sequence>MKITTKDLCKFFCRKCNNFIFYNEACDLIFEKIYPQYSKIYYNKNVLDKKKDINEDNIKIYDNLYRQIYNNGLCGVNKQRNDFLNKDNIYNILNFLNKGNIECKKCNKINMWYIK</sequence>
<protein>
    <submittedName>
        <fullName evidence="1">Uncharacterized protein</fullName>
    </submittedName>
</protein>
<keyword evidence="2" id="KW-1185">Reference proteome</keyword>
<accession>A0A1J1H4T4</accession>
<organism evidence="1 2">
    <name type="scientific">Plasmodium relictum</name>
    <dbReference type="NCBI Taxonomy" id="85471"/>
    <lineage>
        <taxon>Eukaryota</taxon>
        <taxon>Sar</taxon>
        <taxon>Alveolata</taxon>
        <taxon>Apicomplexa</taxon>
        <taxon>Aconoidasida</taxon>
        <taxon>Haemosporida</taxon>
        <taxon>Plasmodiidae</taxon>
        <taxon>Plasmodium</taxon>
        <taxon>Plasmodium (Haemamoeba)</taxon>
    </lineage>
</organism>
<dbReference type="VEuPathDB" id="PlasmoDB:PRELSG_0903600"/>
<dbReference type="GeneID" id="39736048"/>
<name>A0A1J1H4T4_PLARL</name>
<evidence type="ECO:0000313" key="1">
    <source>
        <dbReference type="EMBL" id="CRG99940.1"/>
    </source>
</evidence>
<dbReference type="Proteomes" id="UP000220158">
    <property type="component" value="Chromosome 9"/>
</dbReference>
<dbReference type="EMBL" id="LN835304">
    <property type="protein sequence ID" value="CRG99940.1"/>
    <property type="molecule type" value="Genomic_DNA"/>
</dbReference>